<dbReference type="SUPFAM" id="SSF47336">
    <property type="entry name" value="ACP-like"/>
    <property type="match status" value="1"/>
</dbReference>
<dbReference type="InterPro" id="IPR051414">
    <property type="entry name" value="Adenylate-forming_Reductase"/>
</dbReference>
<dbReference type="PANTHER" id="PTHR43439">
    <property type="entry name" value="PHENYLACETATE-COENZYME A LIGASE"/>
    <property type="match status" value="1"/>
</dbReference>
<evidence type="ECO:0000313" key="6">
    <source>
        <dbReference type="Proteomes" id="UP000053593"/>
    </source>
</evidence>
<dbReference type="InterPro" id="IPR036291">
    <property type="entry name" value="NAD(P)-bd_dom_sf"/>
</dbReference>
<dbReference type="InterPro" id="IPR013120">
    <property type="entry name" value="FAR_NAD-bd"/>
</dbReference>
<dbReference type="InterPro" id="IPR000873">
    <property type="entry name" value="AMP-dep_synth/lig_dom"/>
</dbReference>
<evidence type="ECO:0000256" key="1">
    <source>
        <dbReference type="ARBA" id="ARBA00022450"/>
    </source>
</evidence>
<dbReference type="Gene3D" id="3.40.50.12780">
    <property type="entry name" value="N-terminal domain of ligase-like"/>
    <property type="match status" value="1"/>
</dbReference>
<feature type="domain" description="AMP-dependent synthetase/ligase" evidence="3">
    <location>
        <begin position="25"/>
        <end position="365"/>
    </location>
</feature>
<dbReference type="SUPFAM" id="SSF56801">
    <property type="entry name" value="Acetyl-CoA synthetase-like"/>
    <property type="match status" value="1"/>
</dbReference>
<dbReference type="Pfam" id="PF00501">
    <property type="entry name" value="AMP-binding"/>
    <property type="match status" value="1"/>
</dbReference>
<proteinExistence type="predicted"/>
<name>A0A0D0BIV3_9AGAR</name>
<dbReference type="EMBL" id="KN834762">
    <property type="protein sequence ID" value="KIK64025.1"/>
    <property type="molecule type" value="Genomic_DNA"/>
</dbReference>
<evidence type="ECO:0000259" key="4">
    <source>
        <dbReference type="Pfam" id="PF07993"/>
    </source>
</evidence>
<accession>A0A0D0BIV3</accession>
<dbReference type="HOGENOM" id="CLU_002220_1_0_1"/>
<evidence type="ECO:0000256" key="2">
    <source>
        <dbReference type="ARBA" id="ARBA00022553"/>
    </source>
</evidence>
<protein>
    <recommendedName>
        <fullName evidence="7">L-aminoadipate-semialdehyde dehydrogenase</fullName>
    </recommendedName>
</protein>
<dbReference type="InterPro" id="IPR020845">
    <property type="entry name" value="AMP-binding_CS"/>
</dbReference>
<dbReference type="Gene3D" id="3.40.50.720">
    <property type="entry name" value="NAD(P)-binding Rossmann-like Domain"/>
    <property type="match status" value="1"/>
</dbReference>
<dbReference type="PROSITE" id="PS00455">
    <property type="entry name" value="AMP_BINDING"/>
    <property type="match status" value="1"/>
</dbReference>
<keyword evidence="1" id="KW-0596">Phosphopantetheine</keyword>
<dbReference type="Proteomes" id="UP000053593">
    <property type="component" value="Unassembled WGS sequence"/>
</dbReference>
<evidence type="ECO:0000259" key="3">
    <source>
        <dbReference type="Pfam" id="PF00501"/>
    </source>
</evidence>
<dbReference type="Pfam" id="PF07993">
    <property type="entry name" value="NAD_binding_4"/>
    <property type="match status" value="1"/>
</dbReference>
<dbReference type="Pfam" id="PF23562">
    <property type="entry name" value="AMP-binding_C_3"/>
    <property type="match status" value="1"/>
</dbReference>
<dbReference type="PANTHER" id="PTHR43439:SF2">
    <property type="entry name" value="ENZYME, PUTATIVE (JCVI)-RELATED"/>
    <property type="match status" value="1"/>
</dbReference>
<gene>
    <name evidence="5" type="ORF">GYMLUDRAFT_241246</name>
</gene>
<dbReference type="SUPFAM" id="SSF51735">
    <property type="entry name" value="NAD(P)-binding Rossmann-fold domains"/>
    <property type="match status" value="1"/>
</dbReference>
<dbReference type="InterPro" id="IPR036736">
    <property type="entry name" value="ACP-like_sf"/>
</dbReference>
<keyword evidence="6" id="KW-1185">Reference proteome</keyword>
<sequence>MTTATTPSLDVLHTVPELLSFHYEHNPTRPMFVFAASESQQNATEISFLEFVRACHRFAHIVRPRRAGPERAVVAVVALADTLVYETIIAGTMHSGLVPLLISPRNSAVAVVNLLRKSGAHRLLTTHTTLKDLINGIKNELSSSEESFDITFEEVPGFIELYPKLGTETDADPFQPYPSCPVRPDPNGTAMILHSSGSTGLPKAIPQNHHSVQSWAGFSSGTELRDYDVPLRLGSMALPPFHGYAFYAQLACALFNSLTVSLYPPVVSKPDMQPIIPTPENILSHSQRTKCNCLITVPSMLQAWSHSSTDINILRSMEVVIFAGGPLPPAIGDHLVSEGVHIRSLYGGTEFAIPTAVNASADREDWQWHKFSEKTRTKWAPQGDGTYECQFLAAETHPLAYVNMSNPRGYATSDLFVEHPTKPGLWKVVGRIDDVLVHTSGEKTVPAPIENVLLRSPLILGAIMFGRERDQPGVLIEPTPGNEINVRNLEELSSYRNKIWPIVEEANQIAPAFSRIYKEMILVTSPEKPLARAPKGTVMRKAAIRDYEHEINQIANIVSVSRYATVESNANSSPTSPPAEWDSAHLVQWLTDQVKDLTGSVLTPTMDMFENGLDSLSATILRLRIFSALRSSETSLIQAASKLMTQNTVYNHPSIQDLSTHILGIVNPEDPIQSETSAKKIEKDEHMRQMEEMIAKYSKGLEVIVNGNSHDTVPRSNVILLTGSTGSLGAQILASLLKNSSVHRIYALNRPSSVHTSLLNRHKERFLDRGLDTSFLDAKKVVYLQGESALPQLGLSQEVYEALRGEITIIIHNAWRLDFNLSLSSFESQVRGVRSLVDLARSSRHRSSLRFLFTSSISAAQGWDASKKGPYPEEILMDAGGAVGMGYGEGKYVSERILARSGLLTTSFRIGQISGGKPNGAWAMSDWFPMMIKSSIKLNMLPDAHGVISWLPTDAVADAIIDVGLFKQNPPSAINLIHPRPVSWSNMIQVVRKAVIQLKSPDSEALPLVPIDTWVDALERMAESAAEGLEDELPAGKIIDFYRKMAEADKQIEGRDDVEAVGLTPLATDHIKSISPSIRDLPPICGSDAERWVAYWVQSGL</sequence>
<keyword evidence="2" id="KW-0597">Phosphoprotein</keyword>
<reference evidence="5 6" key="1">
    <citation type="submission" date="2014-04" db="EMBL/GenBank/DDBJ databases">
        <title>Evolutionary Origins and Diversification of the Mycorrhizal Mutualists.</title>
        <authorList>
            <consortium name="DOE Joint Genome Institute"/>
            <consortium name="Mycorrhizal Genomics Consortium"/>
            <person name="Kohler A."/>
            <person name="Kuo A."/>
            <person name="Nagy L.G."/>
            <person name="Floudas D."/>
            <person name="Copeland A."/>
            <person name="Barry K.W."/>
            <person name="Cichocki N."/>
            <person name="Veneault-Fourrey C."/>
            <person name="LaButti K."/>
            <person name="Lindquist E.A."/>
            <person name="Lipzen A."/>
            <person name="Lundell T."/>
            <person name="Morin E."/>
            <person name="Murat C."/>
            <person name="Riley R."/>
            <person name="Ohm R."/>
            <person name="Sun H."/>
            <person name="Tunlid A."/>
            <person name="Henrissat B."/>
            <person name="Grigoriev I.V."/>
            <person name="Hibbett D.S."/>
            <person name="Martin F."/>
        </authorList>
    </citation>
    <scope>NUCLEOTIDE SEQUENCE [LARGE SCALE GENOMIC DNA]</scope>
    <source>
        <strain evidence="5 6">FD-317 M1</strain>
    </source>
</reference>
<dbReference type="AlphaFoldDB" id="A0A0D0BIV3"/>
<evidence type="ECO:0000313" key="5">
    <source>
        <dbReference type="EMBL" id="KIK64025.1"/>
    </source>
</evidence>
<feature type="domain" description="Thioester reductase (TE)" evidence="4">
    <location>
        <begin position="721"/>
        <end position="960"/>
    </location>
</feature>
<dbReference type="OrthoDB" id="429813at2759"/>
<organism evidence="5 6">
    <name type="scientific">Collybiopsis luxurians FD-317 M1</name>
    <dbReference type="NCBI Taxonomy" id="944289"/>
    <lineage>
        <taxon>Eukaryota</taxon>
        <taxon>Fungi</taxon>
        <taxon>Dikarya</taxon>
        <taxon>Basidiomycota</taxon>
        <taxon>Agaricomycotina</taxon>
        <taxon>Agaricomycetes</taxon>
        <taxon>Agaricomycetidae</taxon>
        <taxon>Agaricales</taxon>
        <taxon>Marasmiineae</taxon>
        <taxon>Omphalotaceae</taxon>
        <taxon>Collybiopsis</taxon>
        <taxon>Collybiopsis luxurians</taxon>
    </lineage>
</organism>
<evidence type="ECO:0008006" key="7">
    <source>
        <dbReference type="Google" id="ProtNLM"/>
    </source>
</evidence>
<dbReference type="InterPro" id="IPR042099">
    <property type="entry name" value="ANL_N_sf"/>
</dbReference>